<dbReference type="SUPFAM" id="SSF51338">
    <property type="entry name" value="Composite domain of metallo-dependent hydrolases"/>
    <property type="match status" value="1"/>
</dbReference>
<feature type="domain" description="Amidohydrolase-related" evidence="9">
    <location>
        <begin position="79"/>
        <end position="361"/>
    </location>
</feature>
<evidence type="ECO:0000256" key="7">
    <source>
        <dbReference type="ARBA" id="ARBA00069718"/>
    </source>
</evidence>
<dbReference type="NCBIfam" id="TIGR01178">
    <property type="entry name" value="ade"/>
    <property type="match status" value="1"/>
</dbReference>
<reference evidence="11 12" key="1">
    <citation type="submission" date="2018-04" db="EMBL/GenBank/DDBJ databases">
        <title>Thalassorhabdus spongiae gen. nov., sp. nov., isolated from a marine sponge in South-West Iceland.</title>
        <authorList>
            <person name="Knobloch S."/>
            <person name="Daussin A."/>
            <person name="Johannsson R."/>
            <person name="Marteinsson V.T."/>
        </authorList>
    </citation>
    <scope>NUCLEOTIDE SEQUENCE [LARGE SCALE GENOMIC DNA]</scope>
    <source>
        <strain evidence="11 12">Hp12</strain>
    </source>
</reference>
<feature type="domain" description="Adenine deaminase C-terminal" evidence="10">
    <location>
        <begin position="414"/>
        <end position="581"/>
    </location>
</feature>
<evidence type="ECO:0000256" key="1">
    <source>
        <dbReference type="ARBA" id="ARBA00001936"/>
    </source>
</evidence>
<dbReference type="InterPro" id="IPR011059">
    <property type="entry name" value="Metal-dep_hydrolase_composite"/>
</dbReference>
<dbReference type="PANTHER" id="PTHR11113:SF2">
    <property type="entry name" value="ADENINE DEAMINASE"/>
    <property type="match status" value="1"/>
</dbReference>
<dbReference type="InterPro" id="IPR006680">
    <property type="entry name" value="Amidohydro-rel"/>
</dbReference>
<evidence type="ECO:0000256" key="8">
    <source>
        <dbReference type="HAMAP-Rule" id="MF_01518"/>
    </source>
</evidence>
<dbReference type="PANTHER" id="PTHR11113">
    <property type="entry name" value="N-ACETYLGLUCOSAMINE-6-PHOSPHATE DEACETYLASE"/>
    <property type="match status" value="1"/>
</dbReference>
<dbReference type="RefSeq" id="WP_116688855.1">
    <property type="nucleotide sequence ID" value="NZ_CAWNYD010000013.1"/>
</dbReference>
<dbReference type="OrthoDB" id="9766983at2"/>
<evidence type="ECO:0000313" key="11">
    <source>
        <dbReference type="EMBL" id="PVZ64304.1"/>
    </source>
</evidence>
<keyword evidence="12" id="KW-1185">Reference proteome</keyword>
<dbReference type="Proteomes" id="UP000244906">
    <property type="component" value="Unassembled WGS sequence"/>
</dbReference>
<proteinExistence type="inferred from homology"/>
<comment type="similarity">
    <text evidence="2 8">Belongs to the metallo-dependent hydrolases superfamily. Adenine deaminase family.</text>
</comment>
<comment type="caution">
    <text evidence="11">The sequence shown here is derived from an EMBL/GenBank/DDBJ whole genome shotgun (WGS) entry which is preliminary data.</text>
</comment>
<evidence type="ECO:0000313" key="12">
    <source>
        <dbReference type="Proteomes" id="UP000244906"/>
    </source>
</evidence>
<evidence type="ECO:0000256" key="3">
    <source>
        <dbReference type="ARBA" id="ARBA00012782"/>
    </source>
</evidence>
<dbReference type="GO" id="GO:0006146">
    <property type="term" value="P:adenine catabolic process"/>
    <property type="evidence" value="ECO:0007669"/>
    <property type="project" value="InterPro"/>
</dbReference>
<evidence type="ECO:0000256" key="6">
    <source>
        <dbReference type="ARBA" id="ARBA00047720"/>
    </source>
</evidence>
<comment type="cofactor">
    <cofactor evidence="1 8">
        <name>Mn(2+)</name>
        <dbReference type="ChEBI" id="CHEBI:29035"/>
    </cofactor>
</comment>
<dbReference type="SUPFAM" id="SSF51556">
    <property type="entry name" value="Metallo-dependent hydrolases"/>
    <property type="match status" value="1"/>
</dbReference>
<dbReference type="CDD" id="cd01295">
    <property type="entry name" value="AdeC"/>
    <property type="match status" value="1"/>
</dbReference>
<dbReference type="Pfam" id="PF13382">
    <property type="entry name" value="Adenine_deam_C"/>
    <property type="match status" value="1"/>
</dbReference>
<dbReference type="Gene3D" id="2.30.40.10">
    <property type="entry name" value="Urease, subunit C, domain 1"/>
    <property type="match status" value="1"/>
</dbReference>
<organism evidence="11 12">
    <name type="scientific">Pelagibaculum spongiae</name>
    <dbReference type="NCBI Taxonomy" id="2080658"/>
    <lineage>
        <taxon>Bacteria</taxon>
        <taxon>Pseudomonadati</taxon>
        <taxon>Pseudomonadota</taxon>
        <taxon>Gammaproteobacteria</taxon>
        <taxon>Oceanospirillales</taxon>
        <taxon>Pelagibaculum</taxon>
    </lineage>
</organism>
<evidence type="ECO:0000259" key="10">
    <source>
        <dbReference type="Pfam" id="PF13382"/>
    </source>
</evidence>
<dbReference type="NCBIfam" id="NF007457">
    <property type="entry name" value="PRK10027.1"/>
    <property type="match status" value="1"/>
</dbReference>
<accession>A0A2V1GRL3</accession>
<gene>
    <name evidence="8" type="primary">ade</name>
    <name evidence="11" type="ORF">DC094_19765</name>
</gene>
<name>A0A2V1GRL3_9GAMM</name>
<dbReference type="AlphaFoldDB" id="A0A2V1GRL3"/>
<dbReference type="Gene3D" id="3.20.20.140">
    <property type="entry name" value="Metal-dependent hydrolases"/>
    <property type="match status" value="1"/>
</dbReference>
<evidence type="ECO:0000259" key="9">
    <source>
        <dbReference type="Pfam" id="PF01979"/>
    </source>
</evidence>
<protein>
    <recommendedName>
        <fullName evidence="7 8">Adenine deaminase</fullName>
        <shortName evidence="8">Adenase</shortName>
        <shortName evidence="8">Adenine aminase</shortName>
        <ecNumber evidence="3 8">3.5.4.2</ecNumber>
    </recommendedName>
</protein>
<dbReference type="InterPro" id="IPR026912">
    <property type="entry name" value="Adenine_deam_C"/>
</dbReference>
<evidence type="ECO:0000256" key="2">
    <source>
        <dbReference type="ARBA" id="ARBA00006773"/>
    </source>
</evidence>
<keyword evidence="4 8" id="KW-0378">Hydrolase</keyword>
<dbReference type="GO" id="GO:0000034">
    <property type="term" value="F:adenine deaminase activity"/>
    <property type="evidence" value="ECO:0007669"/>
    <property type="project" value="UniProtKB-UniRule"/>
</dbReference>
<dbReference type="InterPro" id="IPR006679">
    <property type="entry name" value="Adenine_deam"/>
</dbReference>
<keyword evidence="5 8" id="KW-0464">Manganese</keyword>
<sequence length="589" mass="63646">MQQPKAGVTDHSELQSLLAVARGDQPADLLITNIKVLDLINGGEFAADIAIYKDKIAGIGNDYSHTGVARIIDGKGATAVPGFIDGHMHVESSTVHPMAFEALTLAKGTTSIVCDPHEIVNVMGREGIDWFLRCSELMQQNMWVHVSSCVPALPGFETNGADFTLPEMASLLDNPKVTGLAEVMNFPGVINGDPDMLDKLHVFKGKNIDGHCPTLTGNQLNAYLAAGVQNCHETTTYDEGIERLRKGMSVIIREGSAARNLDALAKLITPLSVDSCLLCTDDRNPYEIRHEGHINWLVHRLINKHNIAPHLAYRAASLSAAKHFGFKHLGLLAPGKQADILLVNDLQQVAISEVLIAGKTVSELNLPEQVEQKFQQSNPPIQNTVQRQPLIAADLEIGLTDGHYHAIEIIPNELLTKDFLVEWCVGKGRVGAFVEDDIALIAVIERYGHQSKPALGLVRGFGIRHGAFAASVAHDSHNLVVIGKSPTDMATAVNWLIEQGGGFCTVNQQGQVSAGLELPLAGLMSLEPAEIVTEKITQLKACCKDMGVIPAEPFIQMAFLALPVIPEIKLTDKGLFNAVSFEMMSVKVG</sequence>
<dbReference type="FunFam" id="3.20.20.140:FF:000016">
    <property type="entry name" value="Adenine deaminase"/>
    <property type="match status" value="1"/>
</dbReference>
<evidence type="ECO:0000256" key="4">
    <source>
        <dbReference type="ARBA" id="ARBA00022801"/>
    </source>
</evidence>
<dbReference type="HAMAP" id="MF_01518">
    <property type="entry name" value="Adenine_deamin"/>
    <property type="match status" value="1"/>
</dbReference>
<dbReference type="Pfam" id="PF01979">
    <property type="entry name" value="Amidohydro_1"/>
    <property type="match status" value="1"/>
</dbReference>
<comment type="catalytic activity">
    <reaction evidence="6 8">
        <text>adenine + H2O + H(+) = hypoxanthine + NH4(+)</text>
        <dbReference type="Rhea" id="RHEA:23688"/>
        <dbReference type="ChEBI" id="CHEBI:15377"/>
        <dbReference type="ChEBI" id="CHEBI:15378"/>
        <dbReference type="ChEBI" id="CHEBI:16708"/>
        <dbReference type="ChEBI" id="CHEBI:17368"/>
        <dbReference type="ChEBI" id="CHEBI:28938"/>
        <dbReference type="EC" id="3.5.4.2"/>
    </reaction>
</comment>
<dbReference type="EMBL" id="QDDL01000013">
    <property type="protein sequence ID" value="PVZ64304.1"/>
    <property type="molecule type" value="Genomic_DNA"/>
</dbReference>
<dbReference type="InterPro" id="IPR032466">
    <property type="entry name" value="Metal_Hydrolase"/>
</dbReference>
<dbReference type="EC" id="3.5.4.2" evidence="3 8"/>
<evidence type="ECO:0000256" key="5">
    <source>
        <dbReference type="ARBA" id="ARBA00023211"/>
    </source>
</evidence>